<dbReference type="Pfam" id="PF13450">
    <property type="entry name" value="NAD_binding_8"/>
    <property type="match status" value="1"/>
</dbReference>
<keyword evidence="3" id="KW-0285">Flavoprotein</keyword>
<reference evidence="8" key="1">
    <citation type="submission" date="2022-07" db="EMBL/GenBank/DDBJ databases">
        <title>Genome Sequence of Xylaria arbuscula.</title>
        <authorList>
            <person name="Buettner E."/>
        </authorList>
    </citation>
    <scope>NUCLEOTIDE SEQUENCE</scope>
    <source>
        <strain evidence="8">VT107</strain>
    </source>
</reference>
<organism evidence="8 9">
    <name type="scientific">Xylaria arbuscula</name>
    <dbReference type="NCBI Taxonomy" id="114810"/>
    <lineage>
        <taxon>Eukaryota</taxon>
        <taxon>Fungi</taxon>
        <taxon>Dikarya</taxon>
        <taxon>Ascomycota</taxon>
        <taxon>Pezizomycotina</taxon>
        <taxon>Sordariomycetes</taxon>
        <taxon>Xylariomycetidae</taxon>
        <taxon>Xylariales</taxon>
        <taxon>Xylariaceae</taxon>
        <taxon>Xylaria</taxon>
    </lineage>
</organism>
<evidence type="ECO:0000256" key="1">
    <source>
        <dbReference type="ARBA" id="ARBA00001974"/>
    </source>
</evidence>
<evidence type="ECO:0000256" key="2">
    <source>
        <dbReference type="ARBA" id="ARBA00005179"/>
    </source>
</evidence>
<evidence type="ECO:0000259" key="7">
    <source>
        <dbReference type="Pfam" id="PF01494"/>
    </source>
</evidence>
<dbReference type="InterPro" id="IPR002938">
    <property type="entry name" value="FAD-bd"/>
</dbReference>
<dbReference type="Pfam" id="PF01494">
    <property type="entry name" value="FAD_binding_3"/>
    <property type="match status" value="1"/>
</dbReference>
<dbReference type="VEuPathDB" id="FungiDB:F4678DRAFT_80364"/>
<evidence type="ECO:0000256" key="5">
    <source>
        <dbReference type="ARBA" id="ARBA00023002"/>
    </source>
</evidence>
<keyword evidence="9" id="KW-1185">Reference proteome</keyword>
<proteinExistence type="predicted"/>
<protein>
    <recommendedName>
        <fullName evidence="7">FAD-binding domain-containing protein</fullName>
    </recommendedName>
</protein>
<keyword evidence="6" id="KW-0503">Monooxygenase</keyword>
<comment type="caution">
    <text evidence="8">The sequence shown here is derived from an EMBL/GenBank/DDBJ whole genome shotgun (WGS) entry which is preliminary data.</text>
</comment>
<dbReference type="PRINTS" id="PR00420">
    <property type="entry name" value="RNGMNOXGNASE"/>
</dbReference>
<evidence type="ECO:0000313" key="9">
    <source>
        <dbReference type="Proteomes" id="UP001148614"/>
    </source>
</evidence>
<comment type="cofactor">
    <cofactor evidence="1">
        <name>FAD</name>
        <dbReference type="ChEBI" id="CHEBI:57692"/>
    </cofactor>
</comment>
<dbReference type="GO" id="GO:0071949">
    <property type="term" value="F:FAD binding"/>
    <property type="evidence" value="ECO:0007669"/>
    <property type="project" value="InterPro"/>
</dbReference>
<dbReference type="EMBL" id="JANPWZ010000592">
    <property type="protein sequence ID" value="KAJ3574711.1"/>
    <property type="molecule type" value="Genomic_DNA"/>
</dbReference>
<comment type="pathway">
    <text evidence="2">Secondary metabolite biosynthesis.</text>
</comment>
<dbReference type="GO" id="GO:0004497">
    <property type="term" value="F:monooxygenase activity"/>
    <property type="evidence" value="ECO:0007669"/>
    <property type="project" value="UniProtKB-KW"/>
</dbReference>
<gene>
    <name evidence="8" type="ORF">NPX13_g4277</name>
</gene>
<dbReference type="Proteomes" id="UP001148614">
    <property type="component" value="Unassembled WGS sequence"/>
</dbReference>
<dbReference type="InterPro" id="IPR036188">
    <property type="entry name" value="FAD/NAD-bd_sf"/>
</dbReference>
<evidence type="ECO:0000256" key="4">
    <source>
        <dbReference type="ARBA" id="ARBA00022827"/>
    </source>
</evidence>
<keyword evidence="5" id="KW-0560">Oxidoreductase</keyword>
<evidence type="ECO:0000256" key="3">
    <source>
        <dbReference type="ARBA" id="ARBA00022630"/>
    </source>
</evidence>
<sequence length="451" mass="50069">MRNTSYCWSQLISPTLSIILVASMPQKPVLIIGAGVVGLTLAHGLKNAGIPFIVFERDAHISARHQGWAITFHWCLPFLRQLVSPSALASLEAAQVDPECGSTNKFVFLNLATLEPKFNTPPTAERWRVNRGKFRRALLDGVAEHVHWNKHLTGIEMRDQDHPDLVGGVVASFSDGMTFEGRLIIGAEGSDSRTREYVAPGAHLNTRLPVRLMGATVSLTAVQATSIRAIDPLLFQGCHPDTRDFIYASILDTPASNGSRERGKDAETYGWQLMMSHFSETVVDTQKKLKIETNSDDDKEELSENAERLADVKRRAENFHPVLRDVILAIPDSTEVHEIIVQDWLPTHAWNNHGGRVTLSGDAAHAMTMYRGEAANHGILDAYKLCEALKKVDSREREWTLGHAVSEYEAEMRERTSAAVLLSRQACLDAHDFASLNEDSAVLKRRAVRQG</sequence>
<name>A0A9W8TNT7_9PEZI</name>
<keyword evidence="4" id="KW-0274">FAD</keyword>
<accession>A0A9W8TNT7</accession>
<evidence type="ECO:0000256" key="6">
    <source>
        <dbReference type="ARBA" id="ARBA00023033"/>
    </source>
</evidence>
<feature type="domain" description="FAD-binding" evidence="7">
    <location>
        <begin position="352"/>
        <end position="418"/>
    </location>
</feature>
<evidence type="ECO:0000313" key="8">
    <source>
        <dbReference type="EMBL" id="KAJ3574711.1"/>
    </source>
</evidence>
<dbReference type="SUPFAM" id="SSF51905">
    <property type="entry name" value="FAD/NAD(P)-binding domain"/>
    <property type="match status" value="1"/>
</dbReference>
<dbReference type="PANTHER" id="PTHR47178:SF1">
    <property type="entry name" value="FAD-BINDING DOMAIN-CONTAINING PROTEIN-RELATED"/>
    <property type="match status" value="1"/>
</dbReference>
<dbReference type="AlphaFoldDB" id="A0A9W8TNT7"/>
<dbReference type="Gene3D" id="3.50.50.60">
    <property type="entry name" value="FAD/NAD(P)-binding domain"/>
    <property type="match status" value="1"/>
</dbReference>
<dbReference type="PANTHER" id="PTHR47178">
    <property type="entry name" value="MONOOXYGENASE, FAD-BINDING"/>
    <property type="match status" value="1"/>
</dbReference>